<feature type="region of interest" description="Disordered" evidence="6">
    <location>
        <begin position="633"/>
        <end position="671"/>
    </location>
</feature>
<keyword evidence="5" id="KW-0175">Coiled coil</keyword>
<dbReference type="STRING" id="429701.A0A2G9GW11"/>
<dbReference type="GO" id="GO:0080115">
    <property type="term" value="F:myosin XI tail binding"/>
    <property type="evidence" value="ECO:0007669"/>
    <property type="project" value="UniProtKB-ARBA"/>
</dbReference>
<dbReference type="PANTHER" id="PTHR31422:SF3">
    <property type="entry name" value="GTD-BINDING DOMAIN-CONTAINING PROTEIN"/>
    <property type="match status" value="1"/>
</dbReference>
<protein>
    <recommendedName>
        <fullName evidence="8">GTD-binding domain-containing protein</fullName>
    </recommendedName>
</protein>
<keyword evidence="3 7" id="KW-1133">Transmembrane helix</keyword>
<evidence type="ECO:0000313" key="9">
    <source>
        <dbReference type="EMBL" id="PIN09468.1"/>
    </source>
</evidence>
<dbReference type="Proteomes" id="UP000231279">
    <property type="component" value="Unassembled WGS sequence"/>
</dbReference>
<evidence type="ECO:0000259" key="8">
    <source>
        <dbReference type="PROSITE" id="PS51775"/>
    </source>
</evidence>
<evidence type="ECO:0000256" key="3">
    <source>
        <dbReference type="ARBA" id="ARBA00022989"/>
    </source>
</evidence>
<keyword evidence="4 7" id="KW-0472">Membrane</keyword>
<dbReference type="GO" id="GO:0016020">
    <property type="term" value="C:membrane"/>
    <property type="evidence" value="ECO:0007669"/>
    <property type="project" value="UniProtKB-SubCell"/>
</dbReference>
<accession>A0A2G9GW11</accession>
<feature type="domain" description="GTD-binding" evidence="8">
    <location>
        <begin position="249"/>
        <end position="347"/>
    </location>
</feature>
<proteinExistence type="predicted"/>
<evidence type="ECO:0000256" key="1">
    <source>
        <dbReference type="ARBA" id="ARBA00004370"/>
    </source>
</evidence>
<sequence length="671" mass="75201">MACEAVQMWSLSGLVAAFLDLAIAYLLLCASVVAYFASKFLGFFGLNLPCPCDGVFLNIHSKSLCLSRFLVDFPTQKVSNLQLSVKQKFPFSDYCPKRHDHRIGGDNCVNGILEGDASCSSVSEVVRRDVKGKGVISHRPRSRLVRRRKGGKNSSICCYDPSAGVDGDSHCSTMKEGNGLIVDNDGEDRHLEYDNKAPTKMGKRQSSVISAAMNYSPNEDMHMNQNIPSIEELRENHLGFQNFSRDEQNTIRLLEQTVEEERIARAALYIELEKERSAAATAADEAMAMILRLQEEKASIEMEARQYQRILEEKSAYDAEEMNILKEIVVRREMEKYFLEKEVEAYRQMVEKLVGDGSDKDDKVSILHQFPASIEKDITMEKKQGDSDEHPPRDSVCDIVGNMDLQEKEIISVENNLQSTSKGLQELKKTIPFAEELEQTQDKNLGCKPAEKIILTCNGTETGDPYYDPTLKRPAKDACLGPSNSCDLMLDKDSHVYDVHIIGDGTEASLDKSEQLSEISSKFCERNSFPFEAKKGTELDAKRSSSGITHGLPPVGPVSSSMLSEMRRSSMSAMDSEMLKMDSEVGRLRERLKFVQEGREKLSLSLENRERENIQLKLLEDIARQVEEIRNLTEPGKTMRQVSLPLPNSKVSSKKRRSRSVSSGLQISSEG</sequence>
<dbReference type="PROSITE" id="PS51775">
    <property type="entry name" value="GTD_BINDING"/>
    <property type="match status" value="1"/>
</dbReference>
<keyword evidence="2 7" id="KW-0812">Transmembrane</keyword>
<feature type="transmembrane region" description="Helical" evidence="7">
    <location>
        <begin position="14"/>
        <end position="37"/>
    </location>
</feature>
<name>A0A2G9GW11_9LAMI</name>
<dbReference type="Pfam" id="PF04576">
    <property type="entry name" value="Zein-binding"/>
    <property type="match status" value="1"/>
</dbReference>
<feature type="coiled-coil region" evidence="5">
    <location>
        <begin position="283"/>
        <end position="313"/>
    </location>
</feature>
<comment type="caution">
    <text evidence="9">The sequence shown here is derived from an EMBL/GenBank/DDBJ whole genome shotgun (WGS) entry which is preliminary data.</text>
</comment>
<gene>
    <name evidence="9" type="ORF">CDL12_17951</name>
</gene>
<comment type="subcellular location">
    <subcellularLocation>
        <location evidence="1">Membrane</location>
    </subcellularLocation>
</comment>
<organism evidence="9 10">
    <name type="scientific">Handroanthus impetiginosus</name>
    <dbReference type="NCBI Taxonomy" id="429701"/>
    <lineage>
        <taxon>Eukaryota</taxon>
        <taxon>Viridiplantae</taxon>
        <taxon>Streptophyta</taxon>
        <taxon>Embryophyta</taxon>
        <taxon>Tracheophyta</taxon>
        <taxon>Spermatophyta</taxon>
        <taxon>Magnoliopsida</taxon>
        <taxon>eudicotyledons</taxon>
        <taxon>Gunneridae</taxon>
        <taxon>Pentapetalae</taxon>
        <taxon>asterids</taxon>
        <taxon>lamiids</taxon>
        <taxon>Lamiales</taxon>
        <taxon>Bignoniaceae</taxon>
        <taxon>Crescentiina</taxon>
        <taxon>Tabebuia alliance</taxon>
        <taxon>Handroanthus</taxon>
    </lineage>
</organism>
<feature type="region of interest" description="Disordered" evidence="6">
    <location>
        <begin position="537"/>
        <end position="561"/>
    </location>
</feature>
<dbReference type="OrthoDB" id="1933744at2759"/>
<dbReference type="EMBL" id="NKXS01003532">
    <property type="protein sequence ID" value="PIN09468.1"/>
    <property type="molecule type" value="Genomic_DNA"/>
</dbReference>
<evidence type="ECO:0000256" key="4">
    <source>
        <dbReference type="ARBA" id="ARBA00023136"/>
    </source>
</evidence>
<evidence type="ECO:0000313" key="10">
    <source>
        <dbReference type="Proteomes" id="UP000231279"/>
    </source>
</evidence>
<dbReference type="InterPro" id="IPR007656">
    <property type="entry name" value="GTD-bd"/>
</dbReference>
<reference evidence="10" key="1">
    <citation type="journal article" date="2018" name="Gigascience">
        <title>Genome assembly of the Pink Ipe (Handroanthus impetiginosus, Bignoniaceae), a highly valued, ecologically keystone Neotropical timber forest tree.</title>
        <authorList>
            <person name="Silva-Junior O.B."/>
            <person name="Grattapaglia D."/>
            <person name="Novaes E."/>
            <person name="Collevatti R.G."/>
        </authorList>
    </citation>
    <scope>NUCLEOTIDE SEQUENCE [LARGE SCALE GENOMIC DNA]</scope>
    <source>
        <strain evidence="10">cv. UFG-1</strain>
    </source>
</reference>
<evidence type="ECO:0000256" key="6">
    <source>
        <dbReference type="SAM" id="MobiDB-lite"/>
    </source>
</evidence>
<keyword evidence="10" id="KW-1185">Reference proteome</keyword>
<evidence type="ECO:0000256" key="5">
    <source>
        <dbReference type="SAM" id="Coils"/>
    </source>
</evidence>
<evidence type="ECO:0000256" key="2">
    <source>
        <dbReference type="ARBA" id="ARBA00022692"/>
    </source>
</evidence>
<evidence type="ECO:0000256" key="7">
    <source>
        <dbReference type="SAM" id="Phobius"/>
    </source>
</evidence>
<dbReference type="AlphaFoldDB" id="A0A2G9GW11"/>
<dbReference type="PANTHER" id="PTHR31422">
    <property type="entry name" value="BNAANNG28530D PROTEIN"/>
    <property type="match status" value="1"/>
</dbReference>